<dbReference type="InterPro" id="IPR001915">
    <property type="entry name" value="Peptidase_M48"/>
</dbReference>
<keyword evidence="4 6" id="KW-0862">Zinc</keyword>
<keyword evidence="5 6" id="KW-0482">Metalloprotease</keyword>
<evidence type="ECO:0000256" key="5">
    <source>
        <dbReference type="ARBA" id="ARBA00023049"/>
    </source>
</evidence>
<organism evidence="8 9">
    <name type="scientific">Chitinimonas arctica</name>
    <dbReference type="NCBI Taxonomy" id="2594795"/>
    <lineage>
        <taxon>Bacteria</taxon>
        <taxon>Pseudomonadati</taxon>
        <taxon>Pseudomonadota</taxon>
        <taxon>Betaproteobacteria</taxon>
        <taxon>Neisseriales</taxon>
        <taxon>Chitinibacteraceae</taxon>
        <taxon>Chitinimonas</taxon>
    </lineage>
</organism>
<dbReference type="Gene3D" id="3.30.2010.10">
    <property type="entry name" value="Metalloproteases ('zincins'), catalytic domain"/>
    <property type="match status" value="1"/>
</dbReference>
<dbReference type="PANTHER" id="PTHR22726">
    <property type="entry name" value="METALLOENDOPEPTIDASE OMA1"/>
    <property type="match status" value="1"/>
</dbReference>
<sequence length="332" mass="36335">MRSPIWSSWPNWVAMPPVPTKRAVLPRRASWPTSASTICPSRPRRRPTTKIAEGMAMRKLLLPLLLACFALPGQAFDFGKLIKGLETVKKAADAKRDIGEPEEIQMGGELAATLLGASPLVDDAELQRYVNRVGMWLAQQTERPGLPWKFGVIEHPNVNAFATPGGHILITRGLFQRLRSEAELAGVLAHEISHVLQKHQLKAIQKSMGSAVFSDIASQYAENSGKPRADVLAKVVSGGKELFLRGLDKDDEFEADRMGVVIAARGGYNPYGLVGVLQTLAEAPSDGAFALMFKTHPAPNDRLDRLGSAMGERLDGLEKTVDDVPRFARMKR</sequence>
<dbReference type="GO" id="GO:0046872">
    <property type="term" value="F:metal ion binding"/>
    <property type="evidence" value="ECO:0007669"/>
    <property type="project" value="UniProtKB-KW"/>
</dbReference>
<keyword evidence="3 6" id="KW-0378">Hydrolase</keyword>
<dbReference type="OrthoDB" id="9785340at2"/>
<evidence type="ECO:0000313" key="8">
    <source>
        <dbReference type="EMBL" id="QDQ26336.1"/>
    </source>
</evidence>
<dbReference type="Proteomes" id="UP000317550">
    <property type="component" value="Chromosome"/>
</dbReference>
<protein>
    <submittedName>
        <fullName evidence="8">M48 family metalloprotease</fullName>
    </submittedName>
</protein>
<dbReference type="AlphaFoldDB" id="A0A516SDV3"/>
<feature type="domain" description="Peptidase M48" evidence="7">
    <location>
        <begin position="127"/>
        <end position="306"/>
    </location>
</feature>
<evidence type="ECO:0000259" key="7">
    <source>
        <dbReference type="Pfam" id="PF01435"/>
    </source>
</evidence>
<reference evidence="9" key="1">
    <citation type="submission" date="2019-07" db="EMBL/GenBank/DDBJ databases">
        <title>Chitinimonas sp. nov., isolated from Ny-Alesund, arctica soil.</title>
        <authorList>
            <person name="Xu Q."/>
            <person name="Peng F."/>
        </authorList>
    </citation>
    <scope>NUCLEOTIDE SEQUENCE [LARGE SCALE GENOMIC DNA]</scope>
    <source>
        <strain evidence="9">R3-44</strain>
    </source>
</reference>
<name>A0A516SDV3_9NEIS</name>
<keyword evidence="9" id="KW-1185">Reference proteome</keyword>
<accession>A0A516SDV3</accession>
<dbReference type="GO" id="GO:0004222">
    <property type="term" value="F:metalloendopeptidase activity"/>
    <property type="evidence" value="ECO:0007669"/>
    <property type="project" value="InterPro"/>
</dbReference>
<keyword evidence="2" id="KW-0479">Metal-binding</keyword>
<evidence type="ECO:0000256" key="1">
    <source>
        <dbReference type="ARBA" id="ARBA00022670"/>
    </source>
</evidence>
<dbReference type="GO" id="GO:0016020">
    <property type="term" value="C:membrane"/>
    <property type="evidence" value="ECO:0007669"/>
    <property type="project" value="TreeGrafter"/>
</dbReference>
<dbReference type="InterPro" id="IPR051156">
    <property type="entry name" value="Mito/Outer_Membr_Metalloprot"/>
</dbReference>
<gene>
    <name evidence="8" type="ORF">FNU76_08155</name>
</gene>
<evidence type="ECO:0000256" key="4">
    <source>
        <dbReference type="ARBA" id="ARBA00022833"/>
    </source>
</evidence>
<keyword evidence="1 6" id="KW-0645">Protease</keyword>
<comment type="cofactor">
    <cofactor evidence="6">
        <name>Zn(2+)</name>
        <dbReference type="ChEBI" id="CHEBI:29105"/>
    </cofactor>
    <text evidence="6">Binds 1 zinc ion per subunit.</text>
</comment>
<comment type="similarity">
    <text evidence="6">Belongs to the peptidase M48 family.</text>
</comment>
<dbReference type="GO" id="GO:0051603">
    <property type="term" value="P:proteolysis involved in protein catabolic process"/>
    <property type="evidence" value="ECO:0007669"/>
    <property type="project" value="TreeGrafter"/>
</dbReference>
<evidence type="ECO:0000256" key="6">
    <source>
        <dbReference type="RuleBase" id="RU003983"/>
    </source>
</evidence>
<evidence type="ECO:0000256" key="3">
    <source>
        <dbReference type="ARBA" id="ARBA00022801"/>
    </source>
</evidence>
<dbReference type="PANTHER" id="PTHR22726:SF1">
    <property type="entry name" value="METALLOENDOPEPTIDASE OMA1, MITOCHONDRIAL"/>
    <property type="match status" value="1"/>
</dbReference>
<dbReference type="Pfam" id="PF01435">
    <property type="entry name" value="Peptidase_M48"/>
    <property type="match status" value="1"/>
</dbReference>
<evidence type="ECO:0000313" key="9">
    <source>
        <dbReference type="Proteomes" id="UP000317550"/>
    </source>
</evidence>
<proteinExistence type="inferred from homology"/>
<evidence type="ECO:0000256" key="2">
    <source>
        <dbReference type="ARBA" id="ARBA00022723"/>
    </source>
</evidence>
<dbReference type="KEGG" id="cari:FNU76_08155"/>
<dbReference type="EMBL" id="CP041730">
    <property type="protein sequence ID" value="QDQ26336.1"/>
    <property type="molecule type" value="Genomic_DNA"/>
</dbReference>